<evidence type="ECO:0000256" key="7">
    <source>
        <dbReference type="ARBA" id="ARBA00022643"/>
    </source>
</evidence>
<evidence type="ECO:0000259" key="18">
    <source>
        <dbReference type="PROSITE" id="PS50113"/>
    </source>
</evidence>
<keyword evidence="16" id="KW-0472">Membrane</keyword>
<evidence type="ECO:0000256" key="13">
    <source>
        <dbReference type="ARBA" id="ARBA00022991"/>
    </source>
</evidence>
<dbReference type="SMART" id="SM00911">
    <property type="entry name" value="HWE_HK"/>
    <property type="match status" value="1"/>
</dbReference>
<protein>
    <recommendedName>
        <fullName evidence="2">histidine kinase</fullName>
        <ecNumber evidence="2">2.7.13.3</ecNumber>
    </recommendedName>
</protein>
<evidence type="ECO:0000256" key="2">
    <source>
        <dbReference type="ARBA" id="ARBA00012438"/>
    </source>
</evidence>
<keyword evidence="12" id="KW-0067">ATP-binding</keyword>
<evidence type="ECO:0000256" key="6">
    <source>
        <dbReference type="ARBA" id="ARBA00022630"/>
    </source>
</evidence>
<evidence type="ECO:0000256" key="5">
    <source>
        <dbReference type="ARBA" id="ARBA00022606"/>
    </source>
</evidence>
<dbReference type="EC" id="2.7.13.3" evidence="2"/>
<feature type="domain" description="PAC" evidence="18">
    <location>
        <begin position="164"/>
        <end position="216"/>
    </location>
</feature>
<dbReference type="RefSeq" id="WP_377359839.1">
    <property type="nucleotide sequence ID" value="NZ_JBHTCM010000014.1"/>
</dbReference>
<dbReference type="NCBIfam" id="TIGR00229">
    <property type="entry name" value="sensory_box"/>
    <property type="match status" value="4"/>
</dbReference>
<reference evidence="20" key="1">
    <citation type="journal article" date="2019" name="Int. J. Syst. Evol. Microbiol.">
        <title>The Global Catalogue of Microorganisms (GCM) 10K type strain sequencing project: providing services to taxonomists for standard genome sequencing and annotation.</title>
        <authorList>
            <consortium name="The Broad Institute Genomics Platform"/>
            <consortium name="The Broad Institute Genome Sequencing Center for Infectious Disease"/>
            <person name="Wu L."/>
            <person name="Ma J."/>
        </authorList>
    </citation>
    <scope>NUCLEOTIDE SEQUENCE [LARGE SCALE GENOMIC DNA]</scope>
    <source>
        <strain evidence="20">CGMCC 1.16275</strain>
    </source>
</reference>
<dbReference type="InterPro" id="IPR013656">
    <property type="entry name" value="PAS_4"/>
</dbReference>
<feature type="domain" description="PAS" evidence="17">
    <location>
        <begin position="485"/>
        <end position="556"/>
    </location>
</feature>
<dbReference type="Pfam" id="PF08447">
    <property type="entry name" value="PAS_3"/>
    <property type="match status" value="1"/>
</dbReference>
<keyword evidence="4" id="KW-0597">Phosphoprotein</keyword>
<comment type="caution">
    <text evidence="19">The sequence shown here is derived from an EMBL/GenBank/DDBJ whole genome shotgun (WGS) entry which is preliminary data.</text>
</comment>
<dbReference type="Pfam" id="PF07536">
    <property type="entry name" value="HWE_HK"/>
    <property type="match status" value="1"/>
</dbReference>
<proteinExistence type="predicted"/>
<accession>A0ABW2KYM9</accession>
<keyword evidence="20" id="KW-1185">Reference proteome</keyword>
<feature type="transmembrane region" description="Helical" evidence="16">
    <location>
        <begin position="21"/>
        <end position="39"/>
    </location>
</feature>
<keyword evidence="5" id="KW-0716">Sensory transduction</keyword>
<feature type="domain" description="PAC" evidence="18">
    <location>
        <begin position="297"/>
        <end position="353"/>
    </location>
</feature>
<dbReference type="Pfam" id="PF08448">
    <property type="entry name" value="PAS_4"/>
    <property type="match status" value="3"/>
</dbReference>
<dbReference type="PROSITE" id="PS50113">
    <property type="entry name" value="PAC"/>
    <property type="match status" value="4"/>
</dbReference>
<evidence type="ECO:0000256" key="4">
    <source>
        <dbReference type="ARBA" id="ARBA00022553"/>
    </source>
</evidence>
<evidence type="ECO:0000256" key="3">
    <source>
        <dbReference type="ARBA" id="ARBA00022543"/>
    </source>
</evidence>
<name>A0ABW2KYM9_9PROT</name>
<evidence type="ECO:0000259" key="17">
    <source>
        <dbReference type="PROSITE" id="PS50112"/>
    </source>
</evidence>
<dbReference type="SUPFAM" id="SSF55785">
    <property type="entry name" value="PYP-like sensor domain (PAS domain)"/>
    <property type="match status" value="4"/>
</dbReference>
<evidence type="ECO:0000256" key="16">
    <source>
        <dbReference type="SAM" id="Phobius"/>
    </source>
</evidence>
<dbReference type="InterPro" id="IPR001610">
    <property type="entry name" value="PAC"/>
</dbReference>
<dbReference type="EMBL" id="JBHTCM010000014">
    <property type="protein sequence ID" value="MFC7334277.1"/>
    <property type="molecule type" value="Genomic_DNA"/>
</dbReference>
<evidence type="ECO:0000256" key="10">
    <source>
        <dbReference type="ARBA" id="ARBA00022741"/>
    </source>
</evidence>
<dbReference type="CDD" id="cd00130">
    <property type="entry name" value="PAS"/>
    <property type="match status" value="3"/>
</dbReference>
<keyword evidence="8" id="KW-0808">Transferase</keyword>
<dbReference type="InterPro" id="IPR036890">
    <property type="entry name" value="HATPase_C_sf"/>
</dbReference>
<evidence type="ECO:0000313" key="19">
    <source>
        <dbReference type="EMBL" id="MFC7334277.1"/>
    </source>
</evidence>
<keyword evidence="3" id="KW-0600">Photoreceptor protein</keyword>
<dbReference type="InterPro" id="IPR013655">
    <property type="entry name" value="PAS_fold_3"/>
</dbReference>
<evidence type="ECO:0000256" key="1">
    <source>
        <dbReference type="ARBA" id="ARBA00000085"/>
    </source>
</evidence>
<keyword evidence="14" id="KW-0843">Virulence</keyword>
<dbReference type="InterPro" id="IPR000014">
    <property type="entry name" value="PAS"/>
</dbReference>
<evidence type="ECO:0000256" key="14">
    <source>
        <dbReference type="ARBA" id="ARBA00023026"/>
    </source>
</evidence>
<keyword evidence="6" id="KW-0285">Flavoprotein</keyword>
<dbReference type="Gene3D" id="3.30.565.10">
    <property type="entry name" value="Histidine kinase-like ATPase, C-terminal domain"/>
    <property type="match status" value="1"/>
</dbReference>
<feature type="domain" description="PAC" evidence="18">
    <location>
        <begin position="432"/>
        <end position="484"/>
    </location>
</feature>
<evidence type="ECO:0000256" key="8">
    <source>
        <dbReference type="ARBA" id="ARBA00022679"/>
    </source>
</evidence>
<dbReference type="InterPro" id="IPR000700">
    <property type="entry name" value="PAS-assoc_C"/>
</dbReference>
<dbReference type="InterPro" id="IPR011102">
    <property type="entry name" value="Sig_transdc_His_kinase_HWE"/>
</dbReference>
<sequence>MRPDADPRDAILPSLRRLGQFSGLALAGAAIAALVGWLTGLLPEAPPTRPLVALCLLLGGAVLYAAGRHAAGASPAGMQSQAQLREERDRARACLNAAQVMLLVLDRTGRIETINRCGAAILGHADEAALVGRDWFELAIPAGRQGEVRRVFDALMREEAGAPEWHENTVRRADGSERLIVWRNALLRDAGGRITGILASGEDVTDRRLAEQQARAGEATLSAVLEALPVGVVIADADGRILRENAAHRALWGEASDALGLEPGSWECGDQGAWWPETGERIRPQDRAMSRALRTGEVVRGELVECRRAGDGERRLHLNSAAPVRDADGTIVGGVAVEQDVTERLAQERALRTQSERVELALDAGAIVGTWVWDLPTDHFTADARFAASFNLDPERCRTGLGIEAVVASVHPEDKPRLMAAIAEAIARGGPYACQYRVMRNDGVYRWIEANGRVEHAADGTPLRFPGVLLDIHERRSAEAERDRITTLLRTFIDAVPGVVYAKDRAGRMLIANRGTTDLIGKPPEFYIGRTDAEFLDSLEDAAVIMATDRRIMDSGEVEQVEEQVRLPDGTPAVWLSTKAPLRDAAGRVIGLIGTSVDVSDRKREEARQTLLMREVDHRAKNALAVVSSVVRLTRQDTVEGFIDALDGRVAALARAHSLLAQERWTGGDLGTLAAAELAAYGDAALLSGPRVVLVPDAVQPTAMVLHELVTNAAKHGALSVPGGHVSLVWIRRPEGGLWLDWREEGGPPVPGPPSRRGFGSEVLRATAAQLGGPVEFHWEPAGLRCRLGIGAENLVTG</sequence>
<dbReference type="Gene3D" id="3.30.450.20">
    <property type="entry name" value="PAS domain"/>
    <property type="match status" value="4"/>
</dbReference>
<dbReference type="InterPro" id="IPR035965">
    <property type="entry name" value="PAS-like_dom_sf"/>
</dbReference>
<dbReference type="SMART" id="SM00091">
    <property type="entry name" value="PAS"/>
    <property type="match status" value="4"/>
</dbReference>
<keyword evidence="11" id="KW-0418">Kinase</keyword>
<feature type="domain" description="PAS" evidence="17">
    <location>
        <begin position="217"/>
        <end position="253"/>
    </location>
</feature>
<organism evidence="19 20">
    <name type="scientific">Rhodocista pekingensis</name>
    <dbReference type="NCBI Taxonomy" id="201185"/>
    <lineage>
        <taxon>Bacteria</taxon>
        <taxon>Pseudomonadati</taxon>
        <taxon>Pseudomonadota</taxon>
        <taxon>Alphaproteobacteria</taxon>
        <taxon>Rhodospirillales</taxon>
        <taxon>Azospirillaceae</taxon>
        <taxon>Rhodocista</taxon>
    </lineage>
</organism>
<evidence type="ECO:0000256" key="15">
    <source>
        <dbReference type="ARBA" id="ARBA00023170"/>
    </source>
</evidence>
<comment type="catalytic activity">
    <reaction evidence="1">
        <text>ATP + protein L-histidine = ADP + protein N-phospho-L-histidine.</text>
        <dbReference type="EC" id="2.7.13.3"/>
    </reaction>
</comment>
<keyword evidence="16" id="KW-0812">Transmembrane</keyword>
<evidence type="ECO:0000313" key="20">
    <source>
        <dbReference type="Proteomes" id="UP001596456"/>
    </source>
</evidence>
<evidence type="ECO:0000256" key="9">
    <source>
        <dbReference type="ARBA" id="ARBA00022737"/>
    </source>
</evidence>
<keyword evidence="15" id="KW-0675">Receptor</keyword>
<dbReference type="Proteomes" id="UP001596456">
    <property type="component" value="Unassembled WGS sequence"/>
</dbReference>
<dbReference type="PANTHER" id="PTHR41523">
    <property type="entry name" value="TWO-COMPONENT SYSTEM SENSOR PROTEIN"/>
    <property type="match status" value="1"/>
</dbReference>
<keyword evidence="10" id="KW-0547">Nucleotide-binding</keyword>
<keyword evidence="9" id="KW-0677">Repeat</keyword>
<gene>
    <name evidence="19" type="ORF">ACFQPS_14005</name>
</gene>
<feature type="domain" description="PAC" evidence="18">
    <location>
        <begin position="559"/>
        <end position="611"/>
    </location>
</feature>
<dbReference type="PANTHER" id="PTHR41523:SF8">
    <property type="entry name" value="ETHYLENE RESPONSE SENSOR PROTEIN"/>
    <property type="match status" value="1"/>
</dbReference>
<keyword evidence="7" id="KW-0288">FMN</keyword>
<dbReference type="SMART" id="SM00086">
    <property type="entry name" value="PAC"/>
    <property type="match status" value="4"/>
</dbReference>
<keyword evidence="16" id="KW-1133">Transmembrane helix</keyword>
<keyword evidence="13" id="KW-0157">Chromophore</keyword>
<dbReference type="PROSITE" id="PS50112">
    <property type="entry name" value="PAS"/>
    <property type="match status" value="2"/>
</dbReference>
<evidence type="ECO:0000256" key="11">
    <source>
        <dbReference type="ARBA" id="ARBA00022777"/>
    </source>
</evidence>
<evidence type="ECO:0000256" key="12">
    <source>
        <dbReference type="ARBA" id="ARBA00022840"/>
    </source>
</evidence>